<evidence type="ECO:0000256" key="3">
    <source>
        <dbReference type="ARBA" id="ARBA00023002"/>
    </source>
</evidence>
<dbReference type="UniPathway" id="UPA00098">
    <property type="reaction ID" value="UER00361"/>
</dbReference>
<keyword evidence="3 4" id="KW-0560">Oxidoreductase</keyword>
<comment type="pathway">
    <text evidence="4 7">Amino-acid biosynthesis; L-proline biosynthesis; L-proline from L-glutamate 5-semialdehyde: step 1/1.</text>
</comment>
<dbReference type="RefSeq" id="WP_150370761.1">
    <property type="nucleotide sequence ID" value="NZ_CP044065.1"/>
</dbReference>
<evidence type="ECO:0000313" key="11">
    <source>
        <dbReference type="Proteomes" id="UP000322822"/>
    </source>
</evidence>
<dbReference type="Gene3D" id="3.40.50.720">
    <property type="entry name" value="NAD(P)-binding Rossmann-like Domain"/>
    <property type="match status" value="1"/>
</dbReference>
<feature type="binding site" evidence="6">
    <location>
        <begin position="71"/>
        <end position="74"/>
    </location>
    <ligand>
        <name>NADP(+)</name>
        <dbReference type="ChEBI" id="CHEBI:58349"/>
    </ligand>
</feature>
<comment type="similarity">
    <text evidence="1 4 7">Belongs to the pyrroline-5-carboxylate reductase family.</text>
</comment>
<dbReference type="FunFam" id="1.10.3730.10:FF:000001">
    <property type="entry name" value="Pyrroline-5-carboxylate reductase"/>
    <property type="match status" value="1"/>
</dbReference>
<dbReference type="InterPro" id="IPR029036">
    <property type="entry name" value="P5CR_dimer"/>
</dbReference>
<evidence type="ECO:0000256" key="5">
    <source>
        <dbReference type="NCBIfam" id="TIGR00112"/>
    </source>
</evidence>
<keyword evidence="2 4" id="KW-0521">NADP</keyword>
<dbReference type="SUPFAM" id="SSF51735">
    <property type="entry name" value="NAD(P)-binding Rossmann-fold domains"/>
    <property type="match status" value="1"/>
</dbReference>
<sequence>MLDTLTFGFLGGGNMASALIGGLIARGVPAASIRVVDPFAEARERLARVFGVQTLEAPDAAFGGSDVLVLAIKPQQFHEAAAQLAPQMAARQGGGGLVISVAAGIRLEDMQRWFGGHARLVRAMPNTPALAGMGMTGLAAVAGLSAQDRDIATAVAEAVGQCIWVEGDAQIDAVTAISGSGPAYVFYFIEAMERAATELGLTAEQGRKLAVQTFRGAASLADQSTEPVATLRERVTSKGGTTYAALTTMDAGGIADVFVRAMHAAAARGKEMGAEFGRARSADENKAGNP</sequence>
<dbReference type="HAMAP" id="MF_01925">
    <property type="entry name" value="P5C_reductase"/>
    <property type="match status" value="1"/>
</dbReference>
<keyword evidence="4 7" id="KW-0641">Proline biosynthesis</keyword>
<dbReference type="Pfam" id="PF03807">
    <property type="entry name" value="F420_oxidored"/>
    <property type="match status" value="1"/>
</dbReference>
<dbReference type="AlphaFoldDB" id="A0A5P2GZC9"/>
<comment type="catalytic activity">
    <reaction evidence="4 7">
        <text>L-proline + NADP(+) = (S)-1-pyrroline-5-carboxylate + NADPH + 2 H(+)</text>
        <dbReference type="Rhea" id="RHEA:14109"/>
        <dbReference type="ChEBI" id="CHEBI:15378"/>
        <dbReference type="ChEBI" id="CHEBI:17388"/>
        <dbReference type="ChEBI" id="CHEBI:57783"/>
        <dbReference type="ChEBI" id="CHEBI:58349"/>
        <dbReference type="ChEBI" id="CHEBI:60039"/>
        <dbReference type="EC" id="1.5.1.2"/>
    </reaction>
</comment>
<evidence type="ECO:0000259" key="8">
    <source>
        <dbReference type="Pfam" id="PF03807"/>
    </source>
</evidence>
<dbReference type="EMBL" id="CP044065">
    <property type="protein sequence ID" value="QET00675.1"/>
    <property type="molecule type" value="Genomic_DNA"/>
</dbReference>
<dbReference type="GO" id="GO:0055129">
    <property type="term" value="P:L-proline biosynthetic process"/>
    <property type="evidence" value="ECO:0007669"/>
    <property type="project" value="UniProtKB-UniRule"/>
</dbReference>
<accession>A0A5P2GZC9</accession>
<dbReference type="PANTHER" id="PTHR11645">
    <property type="entry name" value="PYRROLINE-5-CARBOXYLATE REDUCTASE"/>
    <property type="match status" value="1"/>
</dbReference>
<evidence type="ECO:0000313" key="10">
    <source>
        <dbReference type="EMBL" id="QET00675.1"/>
    </source>
</evidence>
<evidence type="ECO:0000256" key="6">
    <source>
        <dbReference type="PIRSR" id="PIRSR000193-1"/>
    </source>
</evidence>
<evidence type="ECO:0000256" key="1">
    <source>
        <dbReference type="ARBA" id="ARBA00005525"/>
    </source>
</evidence>
<keyword evidence="4" id="KW-0963">Cytoplasm</keyword>
<feature type="binding site" evidence="6">
    <location>
        <begin position="10"/>
        <end position="15"/>
    </location>
    <ligand>
        <name>NADP(+)</name>
        <dbReference type="ChEBI" id="CHEBI:58349"/>
    </ligand>
</feature>
<gene>
    <name evidence="4" type="primary">proC</name>
    <name evidence="10" type="ORF">FOB72_00595</name>
</gene>
<dbReference type="InterPro" id="IPR036291">
    <property type="entry name" value="NAD(P)-bd_dom_sf"/>
</dbReference>
<evidence type="ECO:0000256" key="4">
    <source>
        <dbReference type="HAMAP-Rule" id="MF_01925"/>
    </source>
</evidence>
<comment type="function">
    <text evidence="4">Catalyzes the reduction of 1-pyrroline-5-carboxylate (PCA) to L-proline.</text>
</comment>
<evidence type="ECO:0000256" key="2">
    <source>
        <dbReference type="ARBA" id="ARBA00022857"/>
    </source>
</evidence>
<dbReference type="EC" id="1.5.1.2" evidence="4 5"/>
<dbReference type="PROSITE" id="PS00521">
    <property type="entry name" value="P5CR"/>
    <property type="match status" value="1"/>
</dbReference>
<evidence type="ECO:0000259" key="9">
    <source>
        <dbReference type="Pfam" id="PF14748"/>
    </source>
</evidence>
<dbReference type="OrthoDB" id="9805754at2"/>
<dbReference type="InterPro" id="IPR053790">
    <property type="entry name" value="P5CR-like_CS"/>
</dbReference>
<dbReference type="PANTHER" id="PTHR11645:SF0">
    <property type="entry name" value="PYRROLINE-5-CARBOXYLATE REDUCTASE 3"/>
    <property type="match status" value="1"/>
</dbReference>
<organism evidence="10 11">
    <name type="scientific">Cupriavidus pauculus</name>
    <dbReference type="NCBI Taxonomy" id="82633"/>
    <lineage>
        <taxon>Bacteria</taxon>
        <taxon>Pseudomonadati</taxon>
        <taxon>Pseudomonadota</taxon>
        <taxon>Betaproteobacteria</taxon>
        <taxon>Burkholderiales</taxon>
        <taxon>Burkholderiaceae</taxon>
        <taxon>Cupriavidus</taxon>
    </lineage>
</organism>
<comment type="subcellular location">
    <subcellularLocation>
        <location evidence="4">Cytoplasm</location>
    </subcellularLocation>
</comment>
<feature type="domain" description="Pyrroline-5-carboxylate reductase catalytic N-terminal" evidence="8">
    <location>
        <begin position="7"/>
        <end position="104"/>
    </location>
</feature>
<dbReference type="Proteomes" id="UP000322822">
    <property type="component" value="Chromosome 1"/>
</dbReference>
<proteinExistence type="inferred from homology"/>
<dbReference type="InterPro" id="IPR000304">
    <property type="entry name" value="Pyrroline-COOH_reductase"/>
</dbReference>
<comment type="catalytic activity">
    <reaction evidence="4">
        <text>L-proline + NAD(+) = (S)-1-pyrroline-5-carboxylate + NADH + 2 H(+)</text>
        <dbReference type="Rhea" id="RHEA:14105"/>
        <dbReference type="ChEBI" id="CHEBI:15378"/>
        <dbReference type="ChEBI" id="CHEBI:17388"/>
        <dbReference type="ChEBI" id="CHEBI:57540"/>
        <dbReference type="ChEBI" id="CHEBI:57945"/>
        <dbReference type="ChEBI" id="CHEBI:60039"/>
        <dbReference type="EC" id="1.5.1.2"/>
    </reaction>
</comment>
<dbReference type="Gene3D" id="1.10.3730.10">
    <property type="entry name" value="ProC C-terminal domain-like"/>
    <property type="match status" value="1"/>
</dbReference>
<reference evidence="10 11" key="1">
    <citation type="submission" date="2019-09" db="EMBL/GenBank/DDBJ databases">
        <title>FDA dAtabase for Regulatory Grade micrObial Sequences (FDA-ARGOS): Supporting development and validation of Infectious Disease Dx tests.</title>
        <authorList>
            <person name="Sciortino C."/>
            <person name="Tallon L."/>
            <person name="Sadzewicz L."/>
            <person name="Vavikolanu K."/>
            <person name="Mehta A."/>
            <person name="Aluvathingal J."/>
            <person name="Nadendla S."/>
            <person name="Nandy P."/>
            <person name="Geyer C."/>
            <person name="Yan Y."/>
            <person name="Sichtig H."/>
        </authorList>
    </citation>
    <scope>NUCLEOTIDE SEQUENCE [LARGE SCALE GENOMIC DNA]</scope>
    <source>
        <strain evidence="10 11">FDAARGOS_664</strain>
    </source>
</reference>
<evidence type="ECO:0000256" key="7">
    <source>
        <dbReference type="RuleBase" id="RU003903"/>
    </source>
</evidence>
<dbReference type="SUPFAM" id="SSF48179">
    <property type="entry name" value="6-phosphogluconate dehydrogenase C-terminal domain-like"/>
    <property type="match status" value="1"/>
</dbReference>
<dbReference type="NCBIfam" id="TIGR00112">
    <property type="entry name" value="proC"/>
    <property type="match status" value="1"/>
</dbReference>
<protein>
    <recommendedName>
        <fullName evidence="4 5">Pyrroline-5-carboxylate reductase</fullName>
        <shortName evidence="4">P5C reductase</shortName>
        <shortName evidence="4">P5CR</shortName>
        <ecNumber evidence="4 5">1.5.1.2</ecNumber>
    </recommendedName>
    <alternativeName>
        <fullName evidence="4">PCA reductase</fullName>
    </alternativeName>
</protein>
<name>A0A5P2GZC9_9BURK</name>
<dbReference type="InterPro" id="IPR028939">
    <property type="entry name" value="P5C_Rdtase_cat_N"/>
</dbReference>
<feature type="domain" description="Pyrroline-5-carboxylate reductase dimerisation" evidence="9">
    <location>
        <begin position="169"/>
        <end position="272"/>
    </location>
</feature>
<dbReference type="GO" id="GO:0005737">
    <property type="term" value="C:cytoplasm"/>
    <property type="evidence" value="ECO:0007669"/>
    <property type="project" value="UniProtKB-SubCell"/>
</dbReference>
<dbReference type="GO" id="GO:0004735">
    <property type="term" value="F:pyrroline-5-carboxylate reductase activity"/>
    <property type="evidence" value="ECO:0007669"/>
    <property type="project" value="UniProtKB-UniRule"/>
</dbReference>
<keyword evidence="4 7" id="KW-0028">Amino-acid biosynthesis</keyword>
<dbReference type="PIRSF" id="PIRSF000193">
    <property type="entry name" value="Pyrrol-5-carb_rd"/>
    <property type="match status" value="1"/>
</dbReference>
<dbReference type="Pfam" id="PF14748">
    <property type="entry name" value="P5CR_dimer"/>
    <property type="match status" value="1"/>
</dbReference>
<dbReference type="InterPro" id="IPR008927">
    <property type="entry name" value="6-PGluconate_DH-like_C_sf"/>
</dbReference>